<keyword evidence="3" id="KW-1185">Reference proteome</keyword>
<keyword evidence="1" id="KW-0472">Membrane</keyword>
<feature type="non-terminal residue" evidence="2">
    <location>
        <position position="55"/>
    </location>
</feature>
<protein>
    <submittedName>
        <fullName evidence="2">Uncharacterized protein</fullName>
    </submittedName>
</protein>
<evidence type="ECO:0000313" key="2">
    <source>
        <dbReference type="EMBL" id="KAK2082555.1"/>
    </source>
</evidence>
<evidence type="ECO:0000313" key="3">
    <source>
        <dbReference type="Proteomes" id="UP001266305"/>
    </source>
</evidence>
<gene>
    <name evidence="2" type="ORF">P7K49_039739</name>
</gene>
<dbReference type="Proteomes" id="UP001266305">
    <property type="component" value="Unassembled WGS sequence"/>
</dbReference>
<dbReference type="EMBL" id="JASSZA010000030">
    <property type="protein sequence ID" value="KAK2082555.1"/>
    <property type="molecule type" value="Genomic_DNA"/>
</dbReference>
<keyword evidence="1" id="KW-1133">Transmembrane helix</keyword>
<feature type="non-terminal residue" evidence="2">
    <location>
        <position position="1"/>
    </location>
</feature>
<comment type="caution">
    <text evidence="2">The sequence shown here is derived from an EMBL/GenBank/DDBJ whole genome shotgun (WGS) entry which is preliminary data.</text>
</comment>
<name>A0ABQ9TDC7_SAGOE</name>
<sequence>WQSIHYLLAGALTCYCGSALLLLGSFLVWSAPGGVSLLWQVASATAGCVSPGWYF</sequence>
<accession>A0ABQ9TDC7</accession>
<reference evidence="2 3" key="1">
    <citation type="submission" date="2023-05" db="EMBL/GenBank/DDBJ databases">
        <title>B98-5 Cell Line De Novo Hybrid Assembly: An Optical Mapping Approach.</title>
        <authorList>
            <person name="Kananen K."/>
            <person name="Auerbach J.A."/>
            <person name="Kautto E."/>
            <person name="Blachly J.S."/>
        </authorList>
    </citation>
    <scope>NUCLEOTIDE SEQUENCE [LARGE SCALE GENOMIC DNA]</scope>
    <source>
        <strain evidence="2">B95-8</strain>
        <tissue evidence="2">Cell line</tissue>
    </source>
</reference>
<keyword evidence="1" id="KW-0812">Transmembrane</keyword>
<feature type="transmembrane region" description="Helical" evidence="1">
    <location>
        <begin position="7"/>
        <end position="31"/>
    </location>
</feature>
<organism evidence="2 3">
    <name type="scientific">Saguinus oedipus</name>
    <name type="common">Cotton-top tamarin</name>
    <name type="synonym">Oedipomidas oedipus</name>
    <dbReference type="NCBI Taxonomy" id="9490"/>
    <lineage>
        <taxon>Eukaryota</taxon>
        <taxon>Metazoa</taxon>
        <taxon>Chordata</taxon>
        <taxon>Craniata</taxon>
        <taxon>Vertebrata</taxon>
        <taxon>Euteleostomi</taxon>
        <taxon>Mammalia</taxon>
        <taxon>Eutheria</taxon>
        <taxon>Euarchontoglires</taxon>
        <taxon>Primates</taxon>
        <taxon>Haplorrhini</taxon>
        <taxon>Platyrrhini</taxon>
        <taxon>Cebidae</taxon>
        <taxon>Callitrichinae</taxon>
        <taxon>Saguinus</taxon>
    </lineage>
</organism>
<evidence type="ECO:0000256" key="1">
    <source>
        <dbReference type="SAM" id="Phobius"/>
    </source>
</evidence>
<proteinExistence type="predicted"/>